<dbReference type="OrthoDB" id="2653709at2"/>
<evidence type="ECO:0000313" key="2">
    <source>
        <dbReference type="Proteomes" id="UP000282311"/>
    </source>
</evidence>
<dbReference type="EMBL" id="RBAH01000008">
    <property type="protein sequence ID" value="RKN84409.1"/>
    <property type="molecule type" value="Genomic_DNA"/>
</dbReference>
<keyword evidence="2" id="KW-1185">Reference proteome</keyword>
<comment type="caution">
    <text evidence="1">The sequence shown here is derived from an EMBL/GenBank/DDBJ whole genome shotgun (WGS) entry which is preliminary data.</text>
</comment>
<evidence type="ECO:0008006" key="3">
    <source>
        <dbReference type="Google" id="ProtNLM"/>
    </source>
</evidence>
<reference evidence="1 2" key="1">
    <citation type="journal article" date="2007" name="Int. J. Syst. Evol. Microbiol.">
        <title>Paenibacillus ginsengarvi sp. nov., isolated from soil from ginseng cultivation.</title>
        <authorList>
            <person name="Yoon M.H."/>
            <person name="Ten L.N."/>
            <person name="Im W.T."/>
        </authorList>
    </citation>
    <scope>NUCLEOTIDE SEQUENCE [LARGE SCALE GENOMIC DNA]</scope>
    <source>
        <strain evidence="1 2">KCTC 13059</strain>
    </source>
</reference>
<organism evidence="1 2">
    <name type="scientific">Paenibacillus ginsengarvi</name>
    <dbReference type="NCBI Taxonomy" id="400777"/>
    <lineage>
        <taxon>Bacteria</taxon>
        <taxon>Bacillati</taxon>
        <taxon>Bacillota</taxon>
        <taxon>Bacilli</taxon>
        <taxon>Bacillales</taxon>
        <taxon>Paenibacillaceae</taxon>
        <taxon>Paenibacillus</taxon>
    </lineage>
</organism>
<evidence type="ECO:0000313" key="1">
    <source>
        <dbReference type="EMBL" id="RKN84409.1"/>
    </source>
</evidence>
<dbReference type="Proteomes" id="UP000282311">
    <property type="component" value="Unassembled WGS sequence"/>
</dbReference>
<protein>
    <recommendedName>
        <fullName evidence="3">GNAT family N-acetyltransferase</fullName>
    </recommendedName>
</protein>
<proteinExistence type="predicted"/>
<gene>
    <name evidence="1" type="ORF">D7M11_13045</name>
</gene>
<dbReference type="AlphaFoldDB" id="A0A3B0CJF8"/>
<accession>A0A3B0CJF8</accession>
<dbReference type="RefSeq" id="WP_120747665.1">
    <property type="nucleotide sequence ID" value="NZ_RBAH01000008.1"/>
</dbReference>
<sequence>MSFLFRPCNFEMDYDAYVKFLVKHQGELNLPYPFAVKFSFISSPLLFGKGLLVFSEDPYQIVGAFGFVYGTGAGEYEDRHICQVETAFLLPAYRSSSLFAKTLLFLVKEIKAGNPDVETIQFWAAADCGGLEGIISRMRHIPSSKQLPVNDLVCHQAPFRDVHLFAERFENRFRDAFE</sequence>
<name>A0A3B0CJF8_9BACL</name>